<dbReference type="OrthoDB" id="1714508at2759"/>
<protein>
    <submittedName>
        <fullName evidence="3">SAP30-binding protein</fullName>
    </submittedName>
</protein>
<organism evidence="2 3">
    <name type="scientific">Hyalella azteca</name>
    <name type="common">Amphipod</name>
    <dbReference type="NCBI Taxonomy" id="294128"/>
    <lineage>
        <taxon>Eukaryota</taxon>
        <taxon>Metazoa</taxon>
        <taxon>Ecdysozoa</taxon>
        <taxon>Arthropoda</taxon>
        <taxon>Crustacea</taxon>
        <taxon>Multicrustacea</taxon>
        <taxon>Malacostraca</taxon>
        <taxon>Eumalacostraca</taxon>
        <taxon>Peracarida</taxon>
        <taxon>Amphipoda</taxon>
        <taxon>Senticaudata</taxon>
        <taxon>Talitrida</taxon>
        <taxon>Talitroidea</taxon>
        <taxon>Hyalellidae</taxon>
        <taxon>Hyalella</taxon>
    </lineage>
</organism>
<dbReference type="PANTHER" id="PTHR13464">
    <property type="entry name" value="TRANSCRIPTIONAL REGULATOR PROTEIN HCNGP"/>
    <property type="match status" value="1"/>
</dbReference>
<name>A0A8B7NNQ5_HYAAZ</name>
<dbReference type="Pfam" id="PF07818">
    <property type="entry name" value="HCNGP"/>
    <property type="match status" value="1"/>
</dbReference>
<dbReference type="OMA" id="FCHIDEK"/>
<feature type="compositionally biased region" description="Polar residues" evidence="1">
    <location>
        <begin position="1"/>
        <end position="10"/>
    </location>
</feature>
<dbReference type="GeneID" id="108672215"/>
<dbReference type="GO" id="GO:0005634">
    <property type="term" value="C:nucleus"/>
    <property type="evidence" value="ECO:0007669"/>
    <property type="project" value="TreeGrafter"/>
</dbReference>
<dbReference type="Proteomes" id="UP000694843">
    <property type="component" value="Unplaced"/>
</dbReference>
<proteinExistence type="predicted"/>
<dbReference type="GO" id="GO:0006355">
    <property type="term" value="P:regulation of DNA-templated transcription"/>
    <property type="evidence" value="ECO:0007669"/>
    <property type="project" value="InterPro"/>
</dbReference>
<gene>
    <name evidence="3" type="primary">LOC108672215</name>
</gene>
<feature type="compositionally biased region" description="Polar residues" evidence="1">
    <location>
        <begin position="69"/>
        <end position="78"/>
    </location>
</feature>
<dbReference type="InterPro" id="IPR012479">
    <property type="entry name" value="SAP30BP"/>
</dbReference>
<dbReference type="PANTHER" id="PTHR13464:SF0">
    <property type="entry name" value="SAP30-BINDING PROTEIN"/>
    <property type="match status" value="1"/>
</dbReference>
<reference evidence="3" key="1">
    <citation type="submission" date="2025-08" db="UniProtKB">
        <authorList>
            <consortium name="RefSeq"/>
        </authorList>
    </citation>
    <scope>IDENTIFICATION</scope>
    <source>
        <tissue evidence="3">Whole organism</tissue>
    </source>
</reference>
<sequence>MSLGQLTANYADSDEEQFNDSLEEKKSSSRRTSSSTKSPADTGKRKTSDDLEESDTKSSHVAPELPKSLDTSSTSFTELSGVIEDDEDDAPPPSSAKASPINSRVEDLRGSEGNASAKASPASNTSGSNKATPVKKVNRLVSYANEEDDASEGSNSEDDEVLHSEPMDTGTDDDTSQPPGTHSGDSRSASRPSSPGGGITVTASGLVIIDGIKLPPAPVGKKCSQALQEKVAKAVAAVQRGEQNYNYSIQHKKEFRNPSIYEKLVEHLRLDENGTNYPVALYDPHCWGKESFYEELARIQKEEMEKREKERKERTKVDFIAGTKKVVEEETKKRKSRFDSGRPDMATSIAKPVALMSTLPAPTSAPKTTIDAFGSLNKKLKS</sequence>
<dbReference type="RefSeq" id="XP_018015339.1">
    <property type="nucleotide sequence ID" value="XM_018159850.2"/>
</dbReference>
<feature type="compositionally biased region" description="Polar residues" evidence="1">
    <location>
        <begin position="121"/>
        <end position="131"/>
    </location>
</feature>
<evidence type="ECO:0000313" key="2">
    <source>
        <dbReference type="Proteomes" id="UP000694843"/>
    </source>
</evidence>
<evidence type="ECO:0000313" key="3">
    <source>
        <dbReference type="RefSeq" id="XP_018015339.1"/>
    </source>
</evidence>
<feature type="compositionally biased region" description="Basic and acidic residues" evidence="1">
    <location>
        <begin position="42"/>
        <end position="58"/>
    </location>
</feature>
<feature type="region of interest" description="Disordered" evidence="1">
    <location>
        <begin position="1"/>
        <end position="199"/>
    </location>
</feature>
<accession>A0A8B7NNQ5</accession>
<evidence type="ECO:0000256" key="1">
    <source>
        <dbReference type="SAM" id="MobiDB-lite"/>
    </source>
</evidence>
<keyword evidence="2" id="KW-1185">Reference proteome</keyword>
<feature type="compositionally biased region" description="Acidic residues" evidence="1">
    <location>
        <begin position="145"/>
        <end position="160"/>
    </location>
</feature>
<dbReference type="AlphaFoldDB" id="A0A8B7NNQ5"/>
<dbReference type="KEGG" id="hazt:108672215"/>